<dbReference type="Proteomes" id="UP000245698">
    <property type="component" value="Unassembled WGS sequence"/>
</dbReference>
<organism evidence="1 2">
    <name type="scientific">Mesorhizobium delmotii</name>
    <dbReference type="NCBI Taxonomy" id="1631247"/>
    <lineage>
        <taxon>Bacteria</taxon>
        <taxon>Pseudomonadati</taxon>
        <taxon>Pseudomonadota</taxon>
        <taxon>Alphaproteobacteria</taxon>
        <taxon>Hyphomicrobiales</taxon>
        <taxon>Phyllobacteriaceae</taxon>
        <taxon>Mesorhizobium</taxon>
    </lineage>
</organism>
<dbReference type="AlphaFoldDB" id="A0A2P9AEY8"/>
<evidence type="ECO:0000313" key="1">
    <source>
        <dbReference type="EMBL" id="SJM29692.1"/>
    </source>
</evidence>
<dbReference type="EMBL" id="FUIG01000013">
    <property type="protein sequence ID" value="SJM29692.1"/>
    <property type="molecule type" value="Genomic_DNA"/>
</dbReference>
<proteinExistence type="predicted"/>
<sequence length="41" mass="4263">MVSKGGALGRDLLALIKKMVALERAADGVAAETQHGEEGRL</sequence>
<name>A0A2P9AEY8_9HYPH</name>
<evidence type="ECO:0000313" key="2">
    <source>
        <dbReference type="Proteomes" id="UP000245698"/>
    </source>
</evidence>
<keyword evidence="2" id="KW-1185">Reference proteome</keyword>
<accession>A0A2P9AEY8</accession>
<gene>
    <name evidence="1" type="ORF">BQ8482_111622</name>
</gene>
<protein>
    <submittedName>
        <fullName evidence="1">Uncharacterized protein</fullName>
    </submittedName>
</protein>
<reference evidence="2" key="1">
    <citation type="submission" date="2016-12" db="EMBL/GenBank/DDBJ databases">
        <authorList>
            <person name="Brunel B."/>
        </authorList>
    </citation>
    <scope>NUCLEOTIDE SEQUENCE [LARGE SCALE GENOMIC DNA]</scope>
</reference>